<dbReference type="Gramene" id="Solyc11g030783.1.1">
    <property type="protein sequence ID" value="Solyc11g030783.1.1"/>
    <property type="gene ID" value="Solyc11g030783.1"/>
</dbReference>
<reference evidence="1" key="1">
    <citation type="journal article" date="2012" name="Nature">
        <title>The tomato genome sequence provides insights into fleshy fruit evolution.</title>
        <authorList>
            <consortium name="Tomato Genome Consortium"/>
        </authorList>
    </citation>
    <scope>NUCLEOTIDE SEQUENCE [LARGE SCALE GENOMIC DNA]</scope>
    <source>
        <strain evidence="1">cv. Heinz 1706</strain>
    </source>
</reference>
<accession>A0A3Q7IUU8</accession>
<organism evidence="1">
    <name type="scientific">Solanum lycopersicum</name>
    <name type="common">Tomato</name>
    <name type="synonym">Lycopersicon esculentum</name>
    <dbReference type="NCBI Taxonomy" id="4081"/>
    <lineage>
        <taxon>Eukaryota</taxon>
        <taxon>Viridiplantae</taxon>
        <taxon>Streptophyta</taxon>
        <taxon>Embryophyta</taxon>
        <taxon>Tracheophyta</taxon>
        <taxon>Spermatophyta</taxon>
        <taxon>Magnoliopsida</taxon>
        <taxon>eudicotyledons</taxon>
        <taxon>Gunneridae</taxon>
        <taxon>Pentapetalae</taxon>
        <taxon>asterids</taxon>
        <taxon>lamiids</taxon>
        <taxon>Solanales</taxon>
        <taxon>Solanaceae</taxon>
        <taxon>Solanoideae</taxon>
        <taxon>Solaneae</taxon>
        <taxon>Solanum</taxon>
        <taxon>Solanum subgen. Lycopersicon</taxon>
    </lineage>
</organism>
<reference evidence="1" key="2">
    <citation type="submission" date="2019-01" db="UniProtKB">
        <authorList>
            <consortium name="EnsemblPlants"/>
        </authorList>
    </citation>
    <scope>IDENTIFICATION</scope>
    <source>
        <strain evidence="1">cv. Heinz 1706</strain>
    </source>
</reference>
<keyword evidence="2" id="KW-1185">Reference proteome</keyword>
<evidence type="ECO:0000313" key="1">
    <source>
        <dbReference type="EnsemblPlants" id="Solyc11g030783.1.1"/>
    </source>
</evidence>
<evidence type="ECO:0000313" key="2">
    <source>
        <dbReference type="Proteomes" id="UP000004994"/>
    </source>
</evidence>
<dbReference type="AlphaFoldDB" id="A0A3Q7IUU8"/>
<name>A0A3Q7IUU8_SOLLC</name>
<dbReference type="Proteomes" id="UP000004994">
    <property type="component" value="Chromosome 11"/>
</dbReference>
<proteinExistence type="predicted"/>
<sequence length="261" mass="28745">MEVTKGKTTLLLAQEAKGMSSAGSSPHFFFSGPIPHALCAPLALYFPLILHWKVRMDFAVLSQLKSKGLYHVDIPVPARVVPKAGREHLSIRSRAVTGSPITPKVNINSPNQACIPIRVATDSVSYLFGAWRNAFVPPNILTRGNLPAAQRPITLVTTPTGLGRMTERGRFPELHRKKGPKRRAYSLRLLPPVRVAARPALEGKISKAGKERGSIILTASRELADRRSIQNGLCVNFVGRNYPFHSGLRGIKKLNLRIKDR</sequence>
<dbReference type="EnsemblPlants" id="Solyc11g030783.1.1">
    <property type="protein sequence ID" value="Solyc11g030783.1.1"/>
    <property type="gene ID" value="Solyc11g030783.1"/>
</dbReference>
<dbReference type="InParanoid" id="A0A3Q7IUU8"/>
<protein>
    <submittedName>
        <fullName evidence="1">Uncharacterized protein</fullName>
    </submittedName>
</protein>